<sequence length="178" mass="20212">MGSKVIKNILVSLFLLSMPLSIVSAIIFNEQGGLIIALWFAIAIGLTGFGAIRRFREELSWRYGETTGIIVEFEESVRYEQAGESITDREYYYTPIIEYTWEDTVYRTETLVGYGPNALRLSGRNVGDEVVLRVPIECPEQAREKTFFSVYVHLFIGIVSCSLSLGLIWMIVLMPRPI</sequence>
<keyword evidence="3" id="KW-1185">Reference proteome</keyword>
<gene>
    <name evidence="2" type="ORF">AMR76_20870</name>
</gene>
<reference evidence="2 3" key="1">
    <citation type="submission" date="2015-08" db="EMBL/GenBank/DDBJ databases">
        <title>Antibacterial properties of a collection of Vibrionaceae strains.</title>
        <authorList>
            <person name="Giubergia S."/>
        </authorList>
    </citation>
    <scope>NUCLEOTIDE SEQUENCE [LARGE SCALE GENOMIC DNA]</scope>
    <source>
        <strain evidence="2 3">S0821</strain>
    </source>
</reference>
<protein>
    <recommendedName>
        <fullName evidence="4">DUF3592 domain-containing protein</fullName>
    </recommendedName>
</protein>
<evidence type="ECO:0008006" key="4">
    <source>
        <dbReference type="Google" id="ProtNLM"/>
    </source>
</evidence>
<keyword evidence="1" id="KW-1133">Transmembrane helix</keyword>
<evidence type="ECO:0000256" key="1">
    <source>
        <dbReference type="SAM" id="Phobius"/>
    </source>
</evidence>
<evidence type="ECO:0000313" key="2">
    <source>
        <dbReference type="EMBL" id="KQH83765.1"/>
    </source>
</evidence>
<comment type="caution">
    <text evidence="2">The sequence shown here is derived from an EMBL/GenBank/DDBJ whole genome shotgun (WGS) entry which is preliminary data.</text>
</comment>
<feature type="transmembrane region" description="Helical" evidence="1">
    <location>
        <begin position="35"/>
        <end position="52"/>
    </location>
</feature>
<proteinExistence type="predicted"/>
<name>A0A0Q2QUP6_VIBFU</name>
<keyword evidence="1" id="KW-0472">Membrane</keyword>
<accession>A0A0Q2QUP6</accession>
<dbReference type="EMBL" id="LKHS01000028">
    <property type="protein sequence ID" value="KQH83765.1"/>
    <property type="molecule type" value="Genomic_DNA"/>
</dbReference>
<feature type="transmembrane region" description="Helical" evidence="1">
    <location>
        <begin position="150"/>
        <end position="172"/>
    </location>
</feature>
<dbReference type="AlphaFoldDB" id="A0A0Q2QUP6"/>
<keyword evidence="1" id="KW-0812">Transmembrane</keyword>
<organism evidence="2 3">
    <name type="scientific">Vibrio furnissii</name>
    <dbReference type="NCBI Taxonomy" id="29494"/>
    <lineage>
        <taxon>Bacteria</taxon>
        <taxon>Pseudomonadati</taxon>
        <taxon>Pseudomonadota</taxon>
        <taxon>Gammaproteobacteria</taxon>
        <taxon>Vibrionales</taxon>
        <taxon>Vibrionaceae</taxon>
        <taxon>Vibrio</taxon>
    </lineage>
</organism>
<dbReference type="Proteomes" id="UP000051221">
    <property type="component" value="Unassembled WGS sequence"/>
</dbReference>
<evidence type="ECO:0000313" key="3">
    <source>
        <dbReference type="Proteomes" id="UP000051221"/>
    </source>
</evidence>
<dbReference type="InParanoid" id="A0A0Q2QUP6"/>